<dbReference type="Gene3D" id="3.30.450.20">
    <property type="entry name" value="PAS domain"/>
    <property type="match status" value="3"/>
</dbReference>
<protein>
    <recommendedName>
        <fullName evidence="5">Protein kinase domain-containing protein</fullName>
    </recommendedName>
</protein>
<dbReference type="STRING" id="126957.T1JIH4"/>
<evidence type="ECO:0000256" key="3">
    <source>
        <dbReference type="PROSITE-ProRule" id="PRU10141"/>
    </source>
</evidence>
<sequence>MAEGSNRFKQDSSSPMSTKRRVKGTTAGLLSWKSGKGFLSSKEAGAVQFVFPSPLDRIRSGIGRRERATQLGLSLSAQPESFEGNQSFPRIERLEIGTENSCTMDKFRGDELNTFSFSPGHVRGSFAQTPDSAASRTVSFNDSWTFYNNLLGQAPSPAVTASSSIYNPNKAVVTIDAKSSEILVANDMACRLFGYNSDELCRRRLADMFKHRSNRKAIVETHLDSSGEVIVVSGKVIDMIDSEGEVVPVSLWVKKLEMARRCLAVMEPVERTAANFTFDERGAILSCDNIMAVLHGYSCADEVVGLDIRTLIPSFALPSADTISKNVKKQQATGRTKDGATFPVSVTVDFVSDEASAASAASSVDYAGLVWVFANISGMITILPNGNIHSCNHYFALMLFGYTQSQLVGKNISALVPTFYDDVEFLEADSTPYNDDDVDVDEDIWQTYRTPEKDEDVSITKAFRKMLLSRDESCQHDLNGNDHRGGGEDDDVDDDDSKAAEEEEEEESRAFAAEAAATTTPEVRSIPEGSFFGLGRHRDGSDLSIIYQIKRVNLDDGDTLYCVWVSRDPEEPAEGGRGNNLTFASSVNSTLDASASSLSLGQVSFAILLLNIINEKAHSAAELDHSDVDYTSGSFAERYTTLQQIGKGAFGCVKMAFRNTDKLLVITKFIGKCKVYDECWVDDNLLKKTVPLEVSLLTTLKHSNIVQVLDVFENADYFQMVMEKHGCGMDLFEFIDRGPSLDEPLASLIFRQVASAVTYLHGLNILHRDIKDENIILNENFHIKLIDFGSATFMAPGKLFSTFCGTVEYCSPEVLQGNKYRGPELEMWSLGVTLYTLIFGENPFFDVDETIKADLRPPFQASKDLMHLIGGLLNADPKSRFGLRELETNVWLHQPIDADSYSFQNIISCSLDEANPPRYYYDLEIGDHHPFSASSQHQEFKLRDLSDEGEL</sequence>
<dbReference type="OMA" id="CVNEAKH"/>
<dbReference type="eggNOG" id="KOG1152">
    <property type="taxonomic scope" value="Eukaryota"/>
</dbReference>
<dbReference type="PROSITE" id="PS00107">
    <property type="entry name" value="PROTEIN_KINASE_ATP"/>
    <property type="match status" value="1"/>
</dbReference>
<dbReference type="SMART" id="SM00220">
    <property type="entry name" value="S_TKc"/>
    <property type="match status" value="1"/>
</dbReference>
<evidence type="ECO:0000256" key="4">
    <source>
        <dbReference type="SAM" id="MobiDB-lite"/>
    </source>
</evidence>
<dbReference type="SMART" id="SM00091">
    <property type="entry name" value="PAS"/>
    <property type="match status" value="2"/>
</dbReference>
<feature type="compositionally biased region" description="Basic and acidic residues" evidence="4">
    <location>
        <begin position="474"/>
        <end position="487"/>
    </location>
</feature>
<dbReference type="InterPro" id="IPR035965">
    <property type="entry name" value="PAS-like_dom_sf"/>
</dbReference>
<dbReference type="PANTHER" id="PTHR24346:SF51">
    <property type="entry name" value="PAS DOMAIN-CONTAINING SERINE_THREONINE-PROTEIN KINASE"/>
    <property type="match status" value="1"/>
</dbReference>
<dbReference type="SUPFAM" id="SSF56112">
    <property type="entry name" value="Protein kinase-like (PK-like)"/>
    <property type="match status" value="1"/>
</dbReference>
<feature type="binding site" evidence="3">
    <location>
        <position position="672"/>
    </location>
    <ligand>
        <name>ATP</name>
        <dbReference type="ChEBI" id="CHEBI:30616"/>
    </ligand>
</feature>
<keyword evidence="2 3" id="KW-0067">ATP-binding</keyword>
<dbReference type="GO" id="GO:0004674">
    <property type="term" value="F:protein serine/threonine kinase activity"/>
    <property type="evidence" value="ECO:0007669"/>
    <property type="project" value="TreeGrafter"/>
</dbReference>
<dbReference type="FunFam" id="3.30.450.20:FF:000059">
    <property type="entry name" value="PAS domain containing serine/threonine kinase"/>
    <property type="match status" value="1"/>
</dbReference>
<dbReference type="PROSITE" id="PS50011">
    <property type="entry name" value="PROTEIN_KINASE_DOM"/>
    <property type="match status" value="1"/>
</dbReference>
<dbReference type="EnsemblMetazoa" id="SMAR013655-RA">
    <property type="protein sequence ID" value="SMAR013655-PA"/>
    <property type="gene ID" value="SMAR013655"/>
</dbReference>
<feature type="region of interest" description="Disordered" evidence="4">
    <location>
        <begin position="1"/>
        <end position="25"/>
    </location>
</feature>
<reference evidence="6" key="2">
    <citation type="submission" date="2015-02" db="UniProtKB">
        <authorList>
            <consortium name="EnsemblMetazoa"/>
        </authorList>
    </citation>
    <scope>IDENTIFICATION</scope>
</reference>
<accession>T1JIH4</accession>
<dbReference type="GO" id="GO:0005524">
    <property type="term" value="F:ATP binding"/>
    <property type="evidence" value="ECO:0007669"/>
    <property type="project" value="UniProtKB-UniRule"/>
</dbReference>
<dbReference type="Gene3D" id="3.30.200.20">
    <property type="entry name" value="Phosphorylase Kinase, domain 1"/>
    <property type="match status" value="1"/>
</dbReference>
<dbReference type="PhylomeDB" id="T1JIH4"/>
<dbReference type="InterPro" id="IPR008271">
    <property type="entry name" value="Ser/Thr_kinase_AS"/>
</dbReference>
<dbReference type="PANTHER" id="PTHR24346">
    <property type="entry name" value="MAP/MICROTUBULE AFFINITY-REGULATING KINASE"/>
    <property type="match status" value="1"/>
</dbReference>
<dbReference type="SUPFAM" id="SSF55785">
    <property type="entry name" value="PYP-like sensor domain (PAS domain)"/>
    <property type="match status" value="2"/>
</dbReference>
<dbReference type="AlphaFoldDB" id="T1JIH4"/>
<dbReference type="Gene3D" id="1.10.510.10">
    <property type="entry name" value="Transferase(Phosphotransferase) domain 1"/>
    <property type="match status" value="1"/>
</dbReference>
<dbReference type="GO" id="GO:0035556">
    <property type="term" value="P:intracellular signal transduction"/>
    <property type="evidence" value="ECO:0007669"/>
    <property type="project" value="TreeGrafter"/>
</dbReference>
<keyword evidence="1 3" id="KW-0547">Nucleotide-binding</keyword>
<feature type="region of interest" description="Disordered" evidence="4">
    <location>
        <begin position="474"/>
        <end position="520"/>
    </location>
</feature>
<evidence type="ECO:0000313" key="6">
    <source>
        <dbReference type="EnsemblMetazoa" id="SMAR013655-PA"/>
    </source>
</evidence>
<dbReference type="HOGENOM" id="CLU_006086_0_0_1"/>
<evidence type="ECO:0000259" key="5">
    <source>
        <dbReference type="PROSITE" id="PS50011"/>
    </source>
</evidence>
<evidence type="ECO:0000256" key="1">
    <source>
        <dbReference type="ARBA" id="ARBA00022741"/>
    </source>
</evidence>
<name>T1JIH4_STRMM</name>
<dbReference type="GO" id="GO:0005829">
    <property type="term" value="C:cytosol"/>
    <property type="evidence" value="ECO:0007669"/>
    <property type="project" value="TreeGrafter"/>
</dbReference>
<keyword evidence="7" id="KW-1185">Reference proteome</keyword>
<dbReference type="CDD" id="cd00130">
    <property type="entry name" value="PAS"/>
    <property type="match status" value="2"/>
</dbReference>
<feature type="compositionally biased region" description="Basic and acidic residues" evidence="4">
    <location>
        <begin position="1"/>
        <end position="10"/>
    </location>
</feature>
<dbReference type="PROSITE" id="PS00108">
    <property type="entry name" value="PROTEIN_KINASE_ST"/>
    <property type="match status" value="1"/>
</dbReference>
<dbReference type="EMBL" id="JH432085">
    <property type="status" value="NOT_ANNOTATED_CDS"/>
    <property type="molecule type" value="Genomic_DNA"/>
</dbReference>
<dbReference type="InterPro" id="IPR017441">
    <property type="entry name" value="Protein_kinase_ATP_BS"/>
</dbReference>
<dbReference type="InterPro" id="IPR000719">
    <property type="entry name" value="Prot_kinase_dom"/>
</dbReference>
<dbReference type="Pfam" id="PF00069">
    <property type="entry name" value="Pkinase"/>
    <property type="match status" value="1"/>
</dbReference>
<evidence type="ECO:0000313" key="7">
    <source>
        <dbReference type="Proteomes" id="UP000014500"/>
    </source>
</evidence>
<reference evidence="7" key="1">
    <citation type="submission" date="2011-05" db="EMBL/GenBank/DDBJ databases">
        <authorList>
            <person name="Richards S.R."/>
            <person name="Qu J."/>
            <person name="Jiang H."/>
            <person name="Jhangiani S.N."/>
            <person name="Agravi P."/>
            <person name="Goodspeed R."/>
            <person name="Gross S."/>
            <person name="Mandapat C."/>
            <person name="Jackson L."/>
            <person name="Mathew T."/>
            <person name="Pu L."/>
            <person name="Thornton R."/>
            <person name="Saada N."/>
            <person name="Wilczek-Boney K.B."/>
            <person name="Lee S."/>
            <person name="Kovar C."/>
            <person name="Wu Y."/>
            <person name="Scherer S.E."/>
            <person name="Worley K.C."/>
            <person name="Muzny D.M."/>
            <person name="Gibbs R."/>
        </authorList>
    </citation>
    <scope>NUCLEOTIDE SEQUENCE</scope>
    <source>
        <strain evidence="7">Brora</strain>
    </source>
</reference>
<dbReference type="GO" id="GO:0005634">
    <property type="term" value="C:nucleus"/>
    <property type="evidence" value="ECO:0007669"/>
    <property type="project" value="TreeGrafter"/>
</dbReference>
<proteinExistence type="predicted"/>
<organism evidence="6 7">
    <name type="scientific">Strigamia maritima</name>
    <name type="common">European centipede</name>
    <name type="synonym">Geophilus maritimus</name>
    <dbReference type="NCBI Taxonomy" id="126957"/>
    <lineage>
        <taxon>Eukaryota</taxon>
        <taxon>Metazoa</taxon>
        <taxon>Ecdysozoa</taxon>
        <taxon>Arthropoda</taxon>
        <taxon>Myriapoda</taxon>
        <taxon>Chilopoda</taxon>
        <taxon>Pleurostigmophora</taxon>
        <taxon>Geophilomorpha</taxon>
        <taxon>Linotaeniidae</taxon>
        <taxon>Strigamia</taxon>
    </lineage>
</organism>
<dbReference type="InterPro" id="IPR000014">
    <property type="entry name" value="PAS"/>
</dbReference>
<dbReference type="Proteomes" id="UP000014500">
    <property type="component" value="Unassembled WGS sequence"/>
</dbReference>
<feature type="domain" description="Protein kinase" evidence="5">
    <location>
        <begin position="639"/>
        <end position="892"/>
    </location>
</feature>
<dbReference type="GO" id="GO:0045719">
    <property type="term" value="P:negative regulation of glycogen biosynthetic process"/>
    <property type="evidence" value="ECO:0007669"/>
    <property type="project" value="TreeGrafter"/>
</dbReference>
<dbReference type="NCBIfam" id="TIGR00229">
    <property type="entry name" value="sensory_box"/>
    <property type="match status" value="1"/>
</dbReference>
<dbReference type="Pfam" id="PF13426">
    <property type="entry name" value="PAS_9"/>
    <property type="match status" value="3"/>
</dbReference>
<dbReference type="FunFam" id="1.10.510.10:FF:000351">
    <property type="entry name" value="PAS domain-containing serine/threonine-protein kinase"/>
    <property type="match status" value="1"/>
</dbReference>
<evidence type="ECO:0000256" key="2">
    <source>
        <dbReference type="ARBA" id="ARBA00022840"/>
    </source>
</evidence>
<feature type="compositionally biased region" description="Acidic residues" evidence="4">
    <location>
        <begin position="488"/>
        <end position="507"/>
    </location>
</feature>
<dbReference type="InterPro" id="IPR011009">
    <property type="entry name" value="Kinase-like_dom_sf"/>
</dbReference>